<reference evidence="13" key="1">
    <citation type="submission" date="2013-08" db="EMBL/GenBank/DDBJ databases">
        <authorList>
            <person name="Mendez C."/>
            <person name="Richter M."/>
            <person name="Ferrer M."/>
            <person name="Sanchez J."/>
        </authorList>
    </citation>
    <scope>NUCLEOTIDE SEQUENCE</scope>
</reference>
<evidence type="ECO:0000256" key="5">
    <source>
        <dbReference type="ARBA" id="ARBA00022679"/>
    </source>
</evidence>
<keyword evidence="10" id="KW-0173">Coenzyme A biosynthesis</keyword>
<dbReference type="GO" id="GO:0005737">
    <property type="term" value="C:cytoplasm"/>
    <property type="evidence" value="ECO:0007669"/>
    <property type="project" value="UniProtKB-SubCell"/>
</dbReference>
<dbReference type="InterPro" id="IPR043129">
    <property type="entry name" value="ATPase_NBD"/>
</dbReference>
<evidence type="ECO:0000256" key="2">
    <source>
        <dbReference type="ARBA" id="ARBA00004496"/>
    </source>
</evidence>
<evidence type="ECO:0000256" key="10">
    <source>
        <dbReference type="ARBA" id="ARBA00022993"/>
    </source>
</evidence>
<evidence type="ECO:0000256" key="9">
    <source>
        <dbReference type="ARBA" id="ARBA00022958"/>
    </source>
</evidence>
<dbReference type="EMBL" id="AUZY01008028">
    <property type="protein sequence ID" value="EQD47624.1"/>
    <property type="molecule type" value="Genomic_DNA"/>
</dbReference>
<dbReference type="GO" id="GO:0015937">
    <property type="term" value="P:coenzyme A biosynthetic process"/>
    <property type="evidence" value="ECO:0007669"/>
    <property type="project" value="UniProtKB-KW"/>
</dbReference>
<evidence type="ECO:0000256" key="7">
    <source>
        <dbReference type="ARBA" id="ARBA00022777"/>
    </source>
</evidence>
<evidence type="ECO:0000256" key="1">
    <source>
        <dbReference type="ARBA" id="ARBA00001958"/>
    </source>
</evidence>
<comment type="subunit">
    <text evidence="3">Homodimer.</text>
</comment>
<proteinExistence type="inferred from homology"/>
<dbReference type="GO" id="GO:0005524">
    <property type="term" value="F:ATP binding"/>
    <property type="evidence" value="ECO:0007669"/>
    <property type="project" value="UniProtKB-KW"/>
</dbReference>
<gene>
    <name evidence="13" type="ORF">B1B_12257</name>
</gene>
<keyword evidence="9" id="KW-0630">Potassium</keyword>
<dbReference type="PANTHER" id="PTHR34265:SF1">
    <property type="entry name" value="TYPE III PANTOTHENATE KINASE"/>
    <property type="match status" value="1"/>
</dbReference>
<evidence type="ECO:0000256" key="4">
    <source>
        <dbReference type="ARBA" id="ARBA00022490"/>
    </source>
</evidence>
<dbReference type="Gene3D" id="3.30.420.40">
    <property type="match status" value="1"/>
</dbReference>
<comment type="cofactor">
    <cofactor evidence="1">
        <name>K(+)</name>
        <dbReference type="ChEBI" id="CHEBI:29103"/>
    </cofactor>
</comment>
<dbReference type="PANTHER" id="PTHR34265">
    <property type="entry name" value="TYPE III PANTOTHENATE KINASE"/>
    <property type="match status" value="1"/>
</dbReference>
<dbReference type="SUPFAM" id="SSF53067">
    <property type="entry name" value="Actin-like ATPase domain"/>
    <property type="match status" value="1"/>
</dbReference>
<keyword evidence="8" id="KW-0067">ATP-binding</keyword>
<evidence type="ECO:0000256" key="8">
    <source>
        <dbReference type="ARBA" id="ARBA00022840"/>
    </source>
</evidence>
<evidence type="ECO:0000256" key="12">
    <source>
        <dbReference type="ARBA" id="ARBA00040883"/>
    </source>
</evidence>
<comment type="similarity">
    <text evidence="11">Belongs to the type III pantothenate kinase family.</text>
</comment>
<dbReference type="InterPro" id="IPR004619">
    <property type="entry name" value="Type_III_PanK"/>
</dbReference>
<reference evidence="13" key="2">
    <citation type="journal article" date="2014" name="ISME J.">
        <title>Microbial stratification in low pH oxic and suboxic macroscopic growths along an acid mine drainage.</title>
        <authorList>
            <person name="Mendez-Garcia C."/>
            <person name="Mesa V."/>
            <person name="Sprenger R.R."/>
            <person name="Richter M."/>
            <person name="Diez M.S."/>
            <person name="Solano J."/>
            <person name="Bargiela R."/>
            <person name="Golyshina O.V."/>
            <person name="Manteca A."/>
            <person name="Ramos J.L."/>
            <person name="Gallego J.R."/>
            <person name="Llorente I."/>
            <person name="Martins Dos Santos V.A."/>
            <person name="Jensen O.N."/>
            <person name="Pelaez A.I."/>
            <person name="Sanchez J."/>
            <person name="Ferrer M."/>
        </authorList>
    </citation>
    <scope>NUCLEOTIDE SEQUENCE</scope>
</reference>
<keyword evidence="7 13" id="KW-0418">Kinase</keyword>
<evidence type="ECO:0000313" key="13">
    <source>
        <dbReference type="EMBL" id="EQD47624.1"/>
    </source>
</evidence>
<keyword evidence="4" id="KW-0963">Cytoplasm</keyword>
<keyword evidence="6" id="KW-0547">Nucleotide-binding</keyword>
<sequence>MSEAKTVLFAIDVGNSNLTIGVFEGEELRAHGRFPTRRDATPDGLGGQLLTFLQQRGLPLKVASVAISCVVPTLNQPLVEMSQTYLGLEPLLVGPGTKTGIAIHYDSPRDVGADRIATAVG</sequence>
<protein>
    <recommendedName>
        <fullName evidence="12">Type III pantothenate kinase</fullName>
    </recommendedName>
</protein>
<keyword evidence="5" id="KW-0808">Transferase</keyword>
<evidence type="ECO:0000256" key="3">
    <source>
        <dbReference type="ARBA" id="ARBA00011738"/>
    </source>
</evidence>
<dbReference type="NCBIfam" id="TIGR00671">
    <property type="entry name" value="baf"/>
    <property type="match status" value="1"/>
</dbReference>
<dbReference type="Pfam" id="PF03309">
    <property type="entry name" value="Pan_kinase"/>
    <property type="match status" value="1"/>
</dbReference>
<accession>T1B4B5</accession>
<evidence type="ECO:0000256" key="6">
    <source>
        <dbReference type="ARBA" id="ARBA00022741"/>
    </source>
</evidence>
<dbReference type="GO" id="GO:0004594">
    <property type="term" value="F:pantothenate kinase activity"/>
    <property type="evidence" value="ECO:0007669"/>
    <property type="project" value="InterPro"/>
</dbReference>
<feature type="non-terminal residue" evidence="13">
    <location>
        <position position="121"/>
    </location>
</feature>
<name>T1B4B5_9ZZZZ</name>
<organism evidence="13">
    <name type="scientific">mine drainage metagenome</name>
    <dbReference type="NCBI Taxonomy" id="410659"/>
    <lineage>
        <taxon>unclassified sequences</taxon>
        <taxon>metagenomes</taxon>
        <taxon>ecological metagenomes</taxon>
    </lineage>
</organism>
<comment type="caution">
    <text evidence="13">The sequence shown here is derived from an EMBL/GenBank/DDBJ whole genome shotgun (WGS) entry which is preliminary data.</text>
</comment>
<evidence type="ECO:0000256" key="11">
    <source>
        <dbReference type="ARBA" id="ARBA00038036"/>
    </source>
</evidence>
<dbReference type="AlphaFoldDB" id="T1B4B5"/>
<comment type="subcellular location">
    <subcellularLocation>
        <location evidence="2">Cytoplasm</location>
    </subcellularLocation>
</comment>